<sequence length="285" mass="31778">MHELETDAATYEWLDAEDVQVQVKATGARNAFALPEFVDSIRALAIFNVTVANSTIFAVVRKFQETTLIKQSQAISVLKLVESFHFQYTALTNSTSTGGTRARYNRFAVRLENAKSASEVAAAIADLKKRLHDSLPDRAKAHLAFRSLFYAPKLNLTRAQVLRSRKIFIAYVLMSFAKLEHLLPAGQNLRTWSIEHIKPQSKASLDYRDPVYSIGNLTLLTEGLNSALGDAPLSSKIDELRKGSAYFDPELESWDASSPASPSDAQIDKRSHFMADDALDRVWNL</sequence>
<dbReference type="GO" id="GO:0004519">
    <property type="term" value="F:endonuclease activity"/>
    <property type="evidence" value="ECO:0007669"/>
    <property type="project" value="UniProtKB-KW"/>
</dbReference>
<name>A0ABU8U9I4_9ACTN</name>
<dbReference type="EMBL" id="JBBKAM010000002">
    <property type="protein sequence ID" value="MEJ8644530.1"/>
    <property type="molecule type" value="Genomic_DNA"/>
</dbReference>
<comment type="caution">
    <text evidence="2">The sequence shown here is derived from an EMBL/GenBank/DDBJ whole genome shotgun (WGS) entry which is preliminary data.</text>
</comment>
<dbReference type="Proteomes" id="UP001382904">
    <property type="component" value="Unassembled WGS sequence"/>
</dbReference>
<dbReference type="PANTHER" id="PTHR35149:SF1">
    <property type="entry name" value="DUF5655 DOMAIN-CONTAINING PROTEIN"/>
    <property type="match status" value="1"/>
</dbReference>
<dbReference type="PANTHER" id="PTHR35149">
    <property type="entry name" value="SLL5132 PROTEIN"/>
    <property type="match status" value="1"/>
</dbReference>
<evidence type="ECO:0000259" key="1">
    <source>
        <dbReference type="Pfam" id="PF07510"/>
    </source>
</evidence>
<proteinExistence type="predicted"/>
<keyword evidence="2" id="KW-0540">Nuclease</keyword>
<organism evidence="2 3">
    <name type="scientific">Streptomyces caledonius</name>
    <dbReference type="NCBI Taxonomy" id="3134107"/>
    <lineage>
        <taxon>Bacteria</taxon>
        <taxon>Bacillati</taxon>
        <taxon>Actinomycetota</taxon>
        <taxon>Actinomycetes</taxon>
        <taxon>Kitasatosporales</taxon>
        <taxon>Streptomycetaceae</taxon>
        <taxon>Streptomyces</taxon>
    </lineage>
</organism>
<gene>
    <name evidence="2" type="ORF">WKI68_30935</name>
</gene>
<reference evidence="2 3" key="1">
    <citation type="submission" date="2024-03" db="EMBL/GenBank/DDBJ databases">
        <title>Novel Streptomyces species of biotechnological and ecological value are a feature of Machair soil.</title>
        <authorList>
            <person name="Prole J.R."/>
            <person name="Goodfellow M."/>
            <person name="Allenby N."/>
            <person name="Ward A.C."/>
        </authorList>
    </citation>
    <scope>NUCLEOTIDE SEQUENCE [LARGE SCALE GENOMIC DNA]</scope>
    <source>
        <strain evidence="2 3">MS1.HAVA.3</strain>
    </source>
</reference>
<evidence type="ECO:0000313" key="3">
    <source>
        <dbReference type="Proteomes" id="UP001382904"/>
    </source>
</evidence>
<dbReference type="Pfam" id="PF07510">
    <property type="entry name" value="GmrSD_C"/>
    <property type="match status" value="1"/>
</dbReference>
<evidence type="ECO:0000313" key="2">
    <source>
        <dbReference type="EMBL" id="MEJ8644530.1"/>
    </source>
</evidence>
<dbReference type="InterPro" id="IPR011089">
    <property type="entry name" value="GmrSD_C"/>
</dbReference>
<protein>
    <submittedName>
        <fullName evidence="2">HNH endonuclease family protein</fullName>
    </submittedName>
</protein>
<keyword evidence="3" id="KW-1185">Reference proteome</keyword>
<accession>A0ABU8U9I4</accession>
<feature type="domain" description="GmrSD restriction endonucleases C-terminal" evidence="1">
    <location>
        <begin position="169"/>
        <end position="275"/>
    </location>
</feature>
<keyword evidence="2" id="KW-0255">Endonuclease</keyword>
<keyword evidence="2" id="KW-0378">Hydrolase</keyword>